<evidence type="ECO:0000313" key="2">
    <source>
        <dbReference type="Proteomes" id="UP000199072"/>
    </source>
</evidence>
<evidence type="ECO:0000313" key="1">
    <source>
        <dbReference type="EMBL" id="SDE99638.1"/>
    </source>
</evidence>
<accession>A0A1G7HGX0</accession>
<dbReference type="STRING" id="1391627.SAMN05216464_111223"/>
<proteinExistence type="predicted"/>
<dbReference type="EMBL" id="FNAI01000011">
    <property type="protein sequence ID" value="SDE99638.1"/>
    <property type="molecule type" value="Genomic_DNA"/>
</dbReference>
<dbReference type="Proteomes" id="UP000199072">
    <property type="component" value="Unassembled WGS sequence"/>
</dbReference>
<keyword evidence="2" id="KW-1185">Reference proteome</keyword>
<gene>
    <name evidence="1" type="ORF">SAMN05216464_111223</name>
</gene>
<sequence>MVKKRGFLRINAIFNANYNCKNNLKIGKNTNILLYFS</sequence>
<dbReference type="AlphaFoldDB" id="A0A1G7HGX0"/>
<protein>
    <submittedName>
        <fullName evidence="1">Uncharacterized protein</fullName>
    </submittedName>
</protein>
<organism evidence="1 2">
    <name type="scientific">Mucilaginibacter pineti</name>
    <dbReference type="NCBI Taxonomy" id="1391627"/>
    <lineage>
        <taxon>Bacteria</taxon>
        <taxon>Pseudomonadati</taxon>
        <taxon>Bacteroidota</taxon>
        <taxon>Sphingobacteriia</taxon>
        <taxon>Sphingobacteriales</taxon>
        <taxon>Sphingobacteriaceae</taxon>
        <taxon>Mucilaginibacter</taxon>
    </lineage>
</organism>
<reference evidence="1 2" key="1">
    <citation type="submission" date="2016-10" db="EMBL/GenBank/DDBJ databases">
        <authorList>
            <person name="de Groot N.N."/>
        </authorList>
    </citation>
    <scope>NUCLEOTIDE SEQUENCE [LARGE SCALE GENOMIC DNA]</scope>
    <source>
        <strain evidence="1 2">47C3B</strain>
    </source>
</reference>
<name>A0A1G7HGX0_9SPHI</name>